<evidence type="ECO:0000256" key="1">
    <source>
        <dbReference type="SAM" id="MobiDB-lite"/>
    </source>
</evidence>
<dbReference type="Pfam" id="PF13271">
    <property type="entry name" value="DUF4062"/>
    <property type="match status" value="1"/>
</dbReference>
<name>A0ABV6RQT2_9GAMM</name>
<feature type="region of interest" description="Disordered" evidence="1">
    <location>
        <begin position="191"/>
        <end position="210"/>
    </location>
</feature>
<protein>
    <submittedName>
        <fullName evidence="3">DUF4062 domain-containing protein</fullName>
    </submittedName>
</protein>
<dbReference type="RefSeq" id="WP_386668011.1">
    <property type="nucleotide sequence ID" value="NZ_JBHLTG010000002.1"/>
</dbReference>
<proteinExistence type="predicted"/>
<dbReference type="InterPro" id="IPR025139">
    <property type="entry name" value="DUF4062"/>
</dbReference>
<evidence type="ECO:0000259" key="2">
    <source>
        <dbReference type="Pfam" id="PF13271"/>
    </source>
</evidence>
<feature type="compositionally biased region" description="Low complexity" evidence="1">
    <location>
        <begin position="192"/>
        <end position="208"/>
    </location>
</feature>
<organism evidence="3 4">
    <name type="scientific">Lysobacter korlensis</name>
    <dbReference type="NCBI Taxonomy" id="553636"/>
    <lineage>
        <taxon>Bacteria</taxon>
        <taxon>Pseudomonadati</taxon>
        <taxon>Pseudomonadota</taxon>
        <taxon>Gammaproteobacteria</taxon>
        <taxon>Lysobacterales</taxon>
        <taxon>Lysobacteraceae</taxon>
        <taxon>Lysobacter</taxon>
    </lineage>
</organism>
<keyword evidence="4" id="KW-1185">Reference proteome</keyword>
<dbReference type="EMBL" id="JBHLTG010000002">
    <property type="protein sequence ID" value="MFC0678293.1"/>
    <property type="molecule type" value="Genomic_DNA"/>
</dbReference>
<sequence>MQTEQQLLIDEQAAAIPIDDRERVAWATGQQVFVSSLIGDMRAERDAVRQAILRVGASPVMFEEDLGAQDIPAEQAYLAGVRRSDIYVGLFGPRYGQRMADGYSATEAEFREAERRGLRLCLFVNGLDGGDMDGAQRDLIAGVQNRYTTSPWSTSDDLGRRVEQRLAALAAEALAPWVRVGRTIFRARRIRSAGSRSSSKPTSAAARSMENYRPCGSRWPMTFDSRRPGVPGGCR</sequence>
<feature type="domain" description="DUF4062" evidence="2">
    <location>
        <begin position="31"/>
        <end position="113"/>
    </location>
</feature>
<gene>
    <name evidence="3" type="ORF">ACFFGH_10620</name>
</gene>
<evidence type="ECO:0000313" key="4">
    <source>
        <dbReference type="Proteomes" id="UP001589896"/>
    </source>
</evidence>
<evidence type="ECO:0000313" key="3">
    <source>
        <dbReference type="EMBL" id="MFC0678293.1"/>
    </source>
</evidence>
<reference evidence="3 4" key="1">
    <citation type="submission" date="2024-09" db="EMBL/GenBank/DDBJ databases">
        <authorList>
            <person name="Sun Q."/>
            <person name="Mori K."/>
        </authorList>
    </citation>
    <scope>NUCLEOTIDE SEQUENCE [LARGE SCALE GENOMIC DNA]</scope>
    <source>
        <strain evidence="3 4">KCTC 23076</strain>
    </source>
</reference>
<accession>A0ABV6RQT2</accession>
<dbReference type="Proteomes" id="UP001589896">
    <property type="component" value="Unassembled WGS sequence"/>
</dbReference>
<comment type="caution">
    <text evidence="3">The sequence shown here is derived from an EMBL/GenBank/DDBJ whole genome shotgun (WGS) entry which is preliminary data.</text>
</comment>